<proteinExistence type="predicted"/>
<reference evidence="3" key="1">
    <citation type="submission" date="2024-04" db="EMBL/GenBank/DDBJ databases">
        <authorList>
            <person name="Shaw F."/>
            <person name="Minotto A."/>
        </authorList>
    </citation>
    <scope>NUCLEOTIDE SEQUENCE [LARGE SCALE GENOMIC DNA]</scope>
</reference>
<sequence length="359" mass="40159">MQKTSVCGPTCTERILNDLVTNVVPASAVKNNDGRRVSMLGWAKSRTLLIWSYLLEFLKRQVSFITFILRRLPSSASRSMQALRKLSFIRTFFQRAKKTSPSLSRQGVSAQSLNDLTPFYERNLPWWSRYTYTLVGLNVIISVSAFELTLRHWTQLEDPSSPTEDSKSTSESAPTAENEQSQQPRYVLRPLWHRLPFACGHLAVGFFIANMLLTTRSRLVRRIYVIPPKIPQDTPLPEAVRTVKTNFRNAPSSSSTKTSPATSPPAKSLLVIQSAKHISSQGRVVPLNACSIVGGKENDAVRIKVPGIRGMFYVGLDSAKIEGESKGMKDVGDAMYGLFGRRFRRVLDPDVRDLKALNA</sequence>
<dbReference type="EMBL" id="OZ037949">
    <property type="protein sequence ID" value="CAL1711772.1"/>
    <property type="molecule type" value="Genomic_DNA"/>
</dbReference>
<gene>
    <name evidence="2" type="ORF">GFSPODELE1_LOCUS8490</name>
</gene>
<keyword evidence="3" id="KW-1185">Reference proteome</keyword>
<feature type="region of interest" description="Disordered" evidence="1">
    <location>
        <begin position="157"/>
        <end position="182"/>
    </location>
</feature>
<accession>A0ABP1DX06</accession>
<evidence type="ECO:0000313" key="3">
    <source>
        <dbReference type="Proteomes" id="UP001497453"/>
    </source>
</evidence>
<name>A0ABP1DX06_9APHY</name>
<organism evidence="2 3">
    <name type="scientific">Somion occarium</name>
    <dbReference type="NCBI Taxonomy" id="3059160"/>
    <lineage>
        <taxon>Eukaryota</taxon>
        <taxon>Fungi</taxon>
        <taxon>Dikarya</taxon>
        <taxon>Basidiomycota</taxon>
        <taxon>Agaricomycotina</taxon>
        <taxon>Agaricomycetes</taxon>
        <taxon>Polyporales</taxon>
        <taxon>Cerrenaceae</taxon>
        <taxon>Somion</taxon>
    </lineage>
</organism>
<protein>
    <submittedName>
        <fullName evidence="2">Uncharacterized protein</fullName>
    </submittedName>
</protein>
<dbReference type="Proteomes" id="UP001497453">
    <property type="component" value="Chromosome 6"/>
</dbReference>
<evidence type="ECO:0000313" key="2">
    <source>
        <dbReference type="EMBL" id="CAL1711772.1"/>
    </source>
</evidence>
<evidence type="ECO:0000256" key="1">
    <source>
        <dbReference type="SAM" id="MobiDB-lite"/>
    </source>
</evidence>